<proteinExistence type="predicted"/>
<organism evidence="1 2">
    <name type="scientific">Teladorsagia circumcincta</name>
    <name type="common">Brown stomach worm</name>
    <name type="synonym">Ostertagia circumcincta</name>
    <dbReference type="NCBI Taxonomy" id="45464"/>
    <lineage>
        <taxon>Eukaryota</taxon>
        <taxon>Metazoa</taxon>
        <taxon>Ecdysozoa</taxon>
        <taxon>Nematoda</taxon>
        <taxon>Chromadorea</taxon>
        <taxon>Rhabditida</taxon>
        <taxon>Rhabditina</taxon>
        <taxon>Rhabditomorpha</taxon>
        <taxon>Strongyloidea</taxon>
        <taxon>Trichostrongylidae</taxon>
        <taxon>Teladorsagia</taxon>
    </lineage>
</organism>
<dbReference type="Proteomes" id="UP000230423">
    <property type="component" value="Unassembled WGS sequence"/>
</dbReference>
<gene>
    <name evidence="1" type="ORF">TELCIR_09728</name>
</gene>
<keyword evidence="2" id="KW-1185">Reference proteome</keyword>
<dbReference type="OrthoDB" id="1293503at2759"/>
<protein>
    <submittedName>
        <fullName evidence="1">Uncharacterized protein</fullName>
    </submittedName>
</protein>
<accession>A0A2G9UEA4</accession>
<name>A0A2G9UEA4_TELCI</name>
<dbReference type="AlphaFoldDB" id="A0A2G9UEA4"/>
<evidence type="ECO:0000313" key="1">
    <source>
        <dbReference type="EMBL" id="PIO68483.1"/>
    </source>
</evidence>
<sequence length="107" mass="12604">MLRWAAGVTRLDRVRNDTMRGRFGVAPIADRMREARLRCFLRSLILPEKPAWQGEGKMIYSLEILLLLKVSYVCENKAVGKRYNSPQKTGDYETENFYQNFQWGKRE</sequence>
<evidence type="ECO:0000313" key="2">
    <source>
        <dbReference type="Proteomes" id="UP000230423"/>
    </source>
</evidence>
<dbReference type="EMBL" id="KZ347080">
    <property type="protein sequence ID" value="PIO68483.1"/>
    <property type="molecule type" value="Genomic_DNA"/>
</dbReference>
<reference evidence="1 2" key="1">
    <citation type="submission" date="2015-09" db="EMBL/GenBank/DDBJ databases">
        <title>Draft genome of the parasitic nematode Teladorsagia circumcincta isolate WARC Sus (inbred).</title>
        <authorList>
            <person name="Mitreva M."/>
        </authorList>
    </citation>
    <scope>NUCLEOTIDE SEQUENCE [LARGE SCALE GENOMIC DNA]</scope>
    <source>
        <strain evidence="1 2">S</strain>
    </source>
</reference>